<feature type="compositionally biased region" description="Basic residues" evidence="8">
    <location>
        <begin position="885"/>
        <end position="899"/>
    </location>
</feature>
<dbReference type="GO" id="GO:0046872">
    <property type="term" value="F:metal ion binding"/>
    <property type="evidence" value="ECO:0007669"/>
    <property type="project" value="UniProtKB-KW"/>
</dbReference>
<evidence type="ECO:0000256" key="4">
    <source>
        <dbReference type="ARBA" id="ARBA00023004"/>
    </source>
</evidence>
<evidence type="ECO:0000256" key="2">
    <source>
        <dbReference type="ARBA" id="ARBA00022723"/>
    </source>
</evidence>
<gene>
    <name evidence="9" type="primary">RSM22</name>
    <name evidence="9" type="ORF">TWF696_005415</name>
</gene>
<dbReference type="GO" id="GO:0008168">
    <property type="term" value="F:methyltransferase activity"/>
    <property type="evidence" value="ECO:0007669"/>
    <property type="project" value="InterPro"/>
</dbReference>
<evidence type="ECO:0000313" key="9">
    <source>
        <dbReference type="EMBL" id="KAK6353451.1"/>
    </source>
</evidence>
<dbReference type="PANTHER" id="PTHR13184">
    <property type="entry name" value="37S RIBOSOMAL PROTEIN S22"/>
    <property type="match status" value="1"/>
</dbReference>
<feature type="region of interest" description="Disordered" evidence="8">
    <location>
        <begin position="225"/>
        <end position="245"/>
    </location>
</feature>
<dbReference type="Pfam" id="PF09243">
    <property type="entry name" value="Rsm22"/>
    <property type="match status" value="1"/>
</dbReference>
<feature type="region of interest" description="Disordered" evidence="8">
    <location>
        <begin position="389"/>
        <end position="419"/>
    </location>
</feature>
<dbReference type="InterPro" id="IPR015324">
    <property type="entry name" value="Ribosomal_Rsm22-like"/>
</dbReference>
<dbReference type="SUPFAM" id="SSF53335">
    <property type="entry name" value="S-adenosyl-L-methionine-dependent methyltransferases"/>
    <property type="match status" value="1"/>
</dbReference>
<keyword evidence="4" id="KW-0408">Iron</keyword>
<feature type="region of interest" description="Disordered" evidence="8">
    <location>
        <begin position="28"/>
        <end position="95"/>
    </location>
</feature>
<name>A0AAV9V0V2_9PEZI</name>
<dbReference type="PANTHER" id="PTHR13184:SF5">
    <property type="entry name" value="METHYLTRANSFERASE-LIKE PROTEIN 17, MITOCHONDRIAL"/>
    <property type="match status" value="1"/>
</dbReference>
<keyword evidence="6" id="KW-0496">Mitochondrion</keyword>
<evidence type="ECO:0000256" key="1">
    <source>
        <dbReference type="ARBA" id="ARBA00004173"/>
    </source>
</evidence>
<organism evidence="9 10">
    <name type="scientific">Orbilia brochopaga</name>
    <dbReference type="NCBI Taxonomy" id="3140254"/>
    <lineage>
        <taxon>Eukaryota</taxon>
        <taxon>Fungi</taxon>
        <taxon>Dikarya</taxon>
        <taxon>Ascomycota</taxon>
        <taxon>Pezizomycotina</taxon>
        <taxon>Orbiliomycetes</taxon>
        <taxon>Orbiliales</taxon>
        <taxon>Orbiliaceae</taxon>
        <taxon>Orbilia</taxon>
    </lineage>
</organism>
<sequence>MSTARRLTPQSVCLFCRLSARLAGTYRRGVPFPAGSTTTYTAPTIRQHSRNFSISRVHRDQRDTPASANASTSSQSAGPQPTGEAADSTPHLSNISSASLPTVEAARQKWQDSLPDALLNTADRRLWDTLYGPPKRIWSSEETARIETMLRDGLLLEEAVLIVDGVGAGGGITVREEAGYSLDDDGVLIYHGPVDDEGRPIPQDDTAAAADQPADNLDEYPVSQHTLPFRTQPPSAPPAEEPYRRNHPMTIRGRFATYPTTVYYPHKLQLTTASLLKDTKFAHFRERAIAYNPPSLMSPGMRSSGAGYHPNILPDMRKGDKLDASVWLGTVLPEIYAVNIGVATEIRRRLGGEWARGVRKVLDVGGGGAGILAWGDIVKAERMAMEEVRMGEASGTPETRGSGEGRAKGRERKEVPMQDDRETWDWGHGVEGVQAMSMDEEFKFEATVVTASMHVRAMASKILQNTTFLPRTPYRQPAPGSVRWDVPFGEQLVDIENPAAGTKASPAASATETPSSQATEGEESQVDTEGLSGDTADDKKQPPVNPQRSYDLIFASYTLEHIKVKNAFNHHIDNLWQLLNPGGVLCLVELGNRQGFNNVATARQRLLRKWIKSPLSQKKPALDDEAAEPDVTDVIEEDILGDSAADTPPPLKPAEAQLEDGMIVAPCTNHNECPMHLSSRTIFKSQDLCRFYQRYQRPPFLQRALPSKTSDHADSLFSYVAVRRGAVKDESVAMPQEVPRLRPDADPDAKLRMRPVPLDLIEESYTEEQKRQFMFMQPRLILPPIKGDHHITMDVCTSDGELERWIVASSFGKEAYRDARKAKWGDLWLYGAKTKVLRVPKDKVREQQKLTREEKGLRRREEKKGKDKVQRVDGKKGQRRVTVWQKRKDKRGGSRKKRRFVADDDGEGY</sequence>
<evidence type="ECO:0000256" key="6">
    <source>
        <dbReference type="ARBA" id="ARBA00023128"/>
    </source>
</evidence>
<comment type="function">
    <text evidence="7">Mitochondrial ribosome (mitoribosome) assembly factor. Binds at the interface of the head and body domains of the mitochondrial small ribosomal subunit (mt-SSU), occluding the mRNA channel and preventing compaction of the head domain towards the body. Probable inactive methyltransferase: retains the characteristic folding and ability to bind S-adenosyl-L-methionine, but it probably lost its methyltransferase activity.</text>
</comment>
<reference evidence="9 10" key="1">
    <citation type="submission" date="2019-10" db="EMBL/GenBank/DDBJ databases">
        <authorList>
            <person name="Palmer J.M."/>
        </authorList>
    </citation>
    <scope>NUCLEOTIDE SEQUENCE [LARGE SCALE GENOMIC DNA]</scope>
    <source>
        <strain evidence="9 10">TWF696</strain>
    </source>
</reference>
<dbReference type="InterPro" id="IPR052571">
    <property type="entry name" value="Mt_RNA_Methyltransferase"/>
</dbReference>
<dbReference type="Proteomes" id="UP001375240">
    <property type="component" value="Unassembled WGS sequence"/>
</dbReference>
<feature type="compositionally biased region" description="Polar residues" evidence="8">
    <location>
        <begin position="35"/>
        <end position="54"/>
    </location>
</feature>
<keyword evidence="9" id="KW-0689">Ribosomal protein</keyword>
<accession>A0AAV9V0V2</accession>
<dbReference type="GO" id="GO:0051536">
    <property type="term" value="F:iron-sulfur cluster binding"/>
    <property type="evidence" value="ECO:0007669"/>
    <property type="project" value="UniProtKB-KW"/>
</dbReference>
<evidence type="ECO:0000313" key="10">
    <source>
        <dbReference type="Proteomes" id="UP001375240"/>
    </source>
</evidence>
<dbReference type="GO" id="GO:0003735">
    <property type="term" value="F:structural constituent of ribosome"/>
    <property type="evidence" value="ECO:0007669"/>
    <property type="project" value="TreeGrafter"/>
</dbReference>
<feature type="compositionally biased region" description="Basic and acidic residues" evidence="8">
    <location>
        <begin position="851"/>
        <end position="876"/>
    </location>
</feature>
<comment type="subcellular location">
    <subcellularLocation>
        <location evidence="1">Mitochondrion</location>
    </subcellularLocation>
</comment>
<feature type="region of interest" description="Disordered" evidence="8">
    <location>
        <begin position="851"/>
        <end position="909"/>
    </location>
</feature>
<protein>
    <submittedName>
        <fullName evidence="9">37S ribosomal protein S22</fullName>
    </submittedName>
</protein>
<evidence type="ECO:0000256" key="5">
    <source>
        <dbReference type="ARBA" id="ARBA00023014"/>
    </source>
</evidence>
<dbReference type="Gene3D" id="3.40.50.150">
    <property type="entry name" value="Vaccinia Virus protein VP39"/>
    <property type="match status" value="1"/>
</dbReference>
<dbReference type="GO" id="GO:0006412">
    <property type="term" value="P:translation"/>
    <property type="evidence" value="ECO:0007669"/>
    <property type="project" value="InterPro"/>
</dbReference>
<dbReference type="GO" id="GO:0005763">
    <property type="term" value="C:mitochondrial small ribosomal subunit"/>
    <property type="evidence" value="ECO:0007669"/>
    <property type="project" value="TreeGrafter"/>
</dbReference>
<keyword evidence="10" id="KW-1185">Reference proteome</keyword>
<comment type="caution">
    <text evidence="9">The sequence shown here is derived from an EMBL/GenBank/DDBJ whole genome shotgun (WGS) entry which is preliminary data.</text>
</comment>
<evidence type="ECO:0000256" key="7">
    <source>
        <dbReference type="ARBA" id="ARBA00045681"/>
    </source>
</evidence>
<keyword evidence="2" id="KW-0479">Metal-binding</keyword>
<feature type="compositionally biased region" description="Low complexity" evidence="8">
    <location>
        <begin position="500"/>
        <end position="519"/>
    </location>
</feature>
<feature type="compositionally biased region" description="Low complexity" evidence="8">
    <location>
        <begin position="66"/>
        <end position="77"/>
    </location>
</feature>
<dbReference type="EMBL" id="JAVHNQ010000003">
    <property type="protein sequence ID" value="KAK6353451.1"/>
    <property type="molecule type" value="Genomic_DNA"/>
</dbReference>
<keyword evidence="3" id="KW-0809">Transit peptide</keyword>
<keyword evidence="5" id="KW-0411">Iron-sulfur</keyword>
<dbReference type="AlphaFoldDB" id="A0AAV9V0V2"/>
<feature type="compositionally biased region" description="Basic and acidic residues" evidence="8">
    <location>
        <begin position="401"/>
        <end position="419"/>
    </location>
</feature>
<feature type="region of interest" description="Disordered" evidence="8">
    <location>
        <begin position="500"/>
        <end position="547"/>
    </location>
</feature>
<evidence type="ECO:0000256" key="3">
    <source>
        <dbReference type="ARBA" id="ARBA00022946"/>
    </source>
</evidence>
<evidence type="ECO:0000256" key="8">
    <source>
        <dbReference type="SAM" id="MobiDB-lite"/>
    </source>
</evidence>
<proteinExistence type="predicted"/>
<keyword evidence="9" id="KW-0687">Ribonucleoprotein</keyword>
<dbReference type="InterPro" id="IPR029063">
    <property type="entry name" value="SAM-dependent_MTases_sf"/>
</dbReference>